<dbReference type="Pfam" id="PF13231">
    <property type="entry name" value="PMT_2"/>
    <property type="match status" value="1"/>
</dbReference>
<evidence type="ECO:0000256" key="1">
    <source>
        <dbReference type="ARBA" id="ARBA00004651"/>
    </source>
</evidence>
<sequence>MSANRAETESFSPLQWGWVVILAITLLRLAALGLTQLQLYPDEAQYWVWSQTFDWGYFSKPPLIAWVISLSTAIFGDTDFAIRLPSVLFHAMGAGFLLMIAHDLKKGWAGLWAALIYLTMPGIAISAAVISTDALLLPLTAGALFMLMRLRAGGGWSFAIGLGIFTGLAFLAKYAAIYFIVGTGLAVLLDPQTRRALLSLRGLLAGAILLAFLGPNLAWNAANDFATVQHTAANANWQGSLFNVSEFLEFVGGQFGVFGFLLFPLLITAAIIAWRHWRDPEYQIERILTLFGIPALLVVAGQAFISRAHANWAASAYVAGTLLVLLFLLRGPAWRRYVMAASIAAGSLFWALTAIVGIQPSLVAGNNVARGVRHLQSWPETVTAIRTAAESGDFNAIVFDDRNVFHQMQRYGGDWPVEIRMWQRYAAPHNHAEAVWGLDENTHGPFLIVSERAYDRARLVADFGGVERIGEIAIPTGGHADRRFTLYEATTHNRVPRTAEYEARQAEANAADNSSE</sequence>
<gene>
    <name evidence="10" type="ORF">V0U79_04195</name>
</gene>
<dbReference type="InterPro" id="IPR038731">
    <property type="entry name" value="RgtA/B/C-like"/>
</dbReference>
<feature type="transmembrane region" description="Helical" evidence="8">
    <location>
        <begin position="112"/>
        <end position="136"/>
    </location>
</feature>
<protein>
    <submittedName>
        <fullName evidence="10">Glycosyltransferase family 39 protein</fullName>
    </submittedName>
</protein>
<keyword evidence="4" id="KW-0808">Transferase</keyword>
<evidence type="ECO:0000256" key="7">
    <source>
        <dbReference type="ARBA" id="ARBA00023136"/>
    </source>
</evidence>
<dbReference type="InterPro" id="IPR050297">
    <property type="entry name" value="LipidA_mod_glycosyltrf_83"/>
</dbReference>
<evidence type="ECO:0000256" key="3">
    <source>
        <dbReference type="ARBA" id="ARBA00022676"/>
    </source>
</evidence>
<keyword evidence="11" id="KW-1185">Reference proteome</keyword>
<keyword evidence="2" id="KW-1003">Cell membrane</keyword>
<evidence type="ECO:0000256" key="4">
    <source>
        <dbReference type="ARBA" id="ARBA00022679"/>
    </source>
</evidence>
<feature type="transmembrane region" description="Helical" evidence="8">
    <location>
        <begin position="80"/>
        <end position="100"/>
    </location>
</feature>
<evidence type="ECO:0000259" key="9">
    <source>
        <dbReference type="Pfam" id="PF13231"/>
    </source>
</evidence>
<evidence type="ECO:0000313" key="11">
    <source>
        <dbReference type="Proteomes" id="UP001354971"/>
    </source>
</evidence>
<feature type="transmembrane region" description="Helical" evidence="8">
    <location>
        <begin position="16"/>
        <end position="34"/>
    </location>
</feature>
<feature type="transmembrane region" description="Helical" evidence="8">
    <location>
        <begin position="311"/>
        <end position="330"/>
    </location>
</feature>
<accession>A0ABU7LNS1</accession>
<evidence type="ECO:0000256" key="5">
    <source>
        <dbReference type="ARBA" id="ARBA00022692"/>
    </source>
</evidence>
<feature type="transmembrane region" description="Helical" evidence="8">
    <location>
        <begin position="156"/>
        <end position="189"/>
    </location>
</feature>
<keyword evidence="5 8" id="KW-0812">Transmembrane</keyword>
<keyword evidence="7 8" id="KW-0472">Membrane</keyword>
<name>A0ABU7LNS1_9PROT</name>
<feature type="domain" description="Glycosyltransferase RgtA/B/C/D-like" evidence="9">
    <location>
        <begin position="59"/>
        <end position="219"/>
    </location>
</feature>
<dbReference type="EMBL" id="JAZDRP010000002">
    <property type="protein sequence ID" value="MEE2525555.1"/>
    <property type="molecule type" value="Genomic_DNA"/>
</dbReference>
<evidence type="ECO:0000256" key="6">
    <source>
        <dbReference type="ARBA" id="ARBA00022989"/>
    </source>
</evidence>
<dbReference type="PANTHER" id="PTHR33908:SF11">
    <property type="entry name" value="MEMBRANE PROTEIN"/>
    <property type="match status" value="1"/>
</dbReference>
<reference evidence="10 11" key="1">
    <citation type="submission" date="2024-01" db="EMBL/GenBank/DDBJ databases">
        <title>Hyphobacterium bacterium isolated from marine sediment.</title>
        <authorList>
            <person name="Zhao S."/>
        </authorList>
    </citation>
    <scope>NUCLEOTIDE SEQUENCE [LARGE SCALE GENOMIC DNA]</scope>
    <source>
        <strain evidence="11">HN65</strain>
    </source>
</reference>
<feature type="transmembrane region" description="Helical" evidence="8">
    <location>
        <begin position="337"/>
        <end position="358"/>
    </location>
</feature>
<comment type="subcellular location">
    <subcellularLocation>
        <location evidence="1">Cell membrane</location>
        <topology evidence="1">Multi-pass membrane protein</topology>
    </subcellularLocation>
</comment>
<keyword evidence="6 8" id="KW-1133">Transmembrane helix</keyword>
<organism evidence="10 11">
    <name type="scientific">Hyphobacterium lacteum</name>
    <dbReference type="NCBI Taxonomy" id="3116575"/>
    <lineage>
        <taxon>Bacteria</taxon>
        <taxon>Pseudomonadati</taxon>
        <taxon>Pseudomonadota</taxon>
        <taxon>Alphaproteobacteria</taxon>
        <taxon>Maricaulales</taxon>
        <taxon>Maricaulaceae</taxon>
        <taxon>Hyphobacterium</taxon>
    </lineage>
</organism>
<proteinExistence type="predicted"/>
<dbReference type="PANTHER" id="PTHR33908">
    <property type="entry name" value="MANNOSYLTRANSFERASE YKCB-RELATED"/>
    <property type="match status" value="1"/>
</dbReference>
<keyword evidence="3" id="KW-0328">Glycosyltransferase</keyword>
<dbReference type="Proteomes" id="UP001354971">
    <property type="component" value="Unassembled WGS sequence"/>
</dbReference>
<dbReference type="RefSeq" id="WP_330198217.1">
    <property type="nucleotide sequence ID" value="NZ_JAZDRP010000002.1"/>
</dbReference>
<feature type="transmembrane region" description="Helical" evidence="8">
    <location>
        <begin position="255"/>
        <end position="275"/>
    </location>
</feature>
<feature type="transmembrane region" description="Helical" evidence="8">
    <location>
        <begin position="55"/>
        <end position="74"/>
    </location>
</feature>
<feature type="transmembrane region" description="Helical" evidence="8">
    <location>
        <begin position="287"/>
        <end position="305"/>
    </location>
</feature>
<feature type="transmembrane region" description="Helical" evidence="8">
    <location>
        <begin position="196"/>
        <end position="214"/>
    </location>
</feature>
<evidence type="ECO:0000256" key="8">
    <source>
        <dbReference type="SAM" id="Phobius"/>
    </source>
</evidence>
<comment type="caution">
    <text evidence="10">The sequence shown here is derived from an EMBL/GenBank/DDBJ whole genome shotgun (WGS) entry which is preliminary data.</text>
</comment>
<evidence type="ECO:0000256" key="2">
    <source>
        <dbReference type="ARBA" id="ARBA00022475"/>
    </source>
</evidence>
<evidence type="ECO:0000313" key="10">
    <source>
        <dbReference type="EMBL" id="MEE2525555.1"/>
    </source>
</evidence>